<accession>A0ABQ6IGM5</accession>
<reference evidence="4" key="1">
    <citation type="journal article" date="2019" name="Int. J. Syst. Evol. Microbiol.">
        <title>The Global Catalogue of Microorganisms (GCM) 10K type strain sequencing project: providing services to taxonomists for standard genome sequencing and annotation.</title>
        <authorList>
            <consortium name="The Broad Institute Genomics Platform"/>
            <consortium name="The Broad Institute Genome Sequencing Center for Infectious Disease"/>
            <person name="Wu L."/>
            <person name="Ma J."/>
        </authorList>
    </citation>
    <scope>NUCLEOTIDE SEQUENCE [LARGE SCALE GENOMIC DNA]</scope>
    <source>
        <strain evidence="4">NBRC 112299</strain>
    </source>
</reference>
<dbReference type="InterPro" id="IPR002618">
    <property type="entry name" value="UDPGP_fam"/>
</dbReference>
<dbReference type="Gene3D" id="2.160.10.10">
    <property type="entry name" value="Hexapeptide repeat proteins"/>
    <property type="match status" value="1"/>
</dbReference>
<dbReference type="Proteomes" id="UP001157125">
    <property type="component" value="Unassembled WGS sequence"/>
</dbReference>
<keyword evidence="4" id="KW-1185">Reference proteome</keyword>
<keyword evidence="2" id="KW-0548">Nucleotidyltransferase</keyword>
<proteinExistence type="predicted"/>
<gene>
    <name evidence="3" type="ORF">GCM10025876_20680</name>
</gene>
<evidence type="ECO:0000313" key="3">
    <source>
        <dbReference type="EMBL" id="GMA35864.1"/>
    </source>
</evidence>
<dbReference type="EMBL" id="BSUN01000001">
    <property type="protein sequence ID" value="GMA35864.1"/>
    <property type="molecule type" value="Genomic_DNA"/>
</dbReference>
<comment type="caution">
    <text evidence="3">The sequence shown here is derived from an EMBL/GenBank/DDBJ whole genome shotgun (WGS) entry which is preliminary data.</text>
</comment>
<evidence type="ECO:0000313" key="4">
    <source>
        <dbReference type="Proteomes" id="UP001157125"/>
    </source>
</evidence>
<protein>
    <submittedName>
        <fullName evidence="3">Uncharacterized protein</fullName>
    </submittedName>
</protein>
<organism evidence="3 4">
    <name type="scientific">Demequina litorisediminis</name>
    <dbReference type="NCBI Taxonomy" id="1849022"/>
    <lineage>
        <taxon>Bacteria</taxon>
        <taxon>Bacillati</taxon>
        <taxon>Actinomycetota</taxon>
        <taxon>Actinomycetes</taxon>
        <taxon>Micrococcales</taxon>
        <taxon>Demequinaceae</taxon>
        <taxon>Demequina</taxon>
    </lineage>
</organism>
<evidence type="ECO:0000256" key="1">
    <source>
        <dbReference type="ARBA" id="ARBA00022679"/>
    </source>
</evidence>
<dbReference type="Pfam" id="PF01704">
    <property type="entry name" value="UDPGP"/>
    <property type="match status" value="1"/>
</dbReference>
<sequence>MLTSLGDDAGLRLAVEKAPLIDLDSKHFKTVAAFDAHFPHGAPSLRDASSLTVKGDWTFGADVTVTGDASLADEGEARTVEAGATLAG</sequence>
<keyword evidence="1" id="KW-0808">Transferase</keyword>
<dbReference type="SUPFAM" id="SSF51161">
    <property type="entry name" value="Trimeric LpxA-like enzymes"/>
    <property type="match status" value="1"/>
</dbReference>
<dbReference type="InterPro" id="IPR011004">
    <property type="entry name" value="Trimer_LpxA-like_sf"/>
</dbReference>
<name>A0ABQ6IGM5_9MICO</name>
<evidence type="ECO:0000256" key="2">
    <source>
        <dbReference type="ARBA" id="ARBA00022695"/>
    </source>
</evidence>